<feature type="compositionally biased region" description="Polar residues" evidence="1">
    <location>
        <begin position="145"/>
        <end position="172"/>
    </location>
</feature>
<feature type="compositionally biased region" description="Basic and acidic residues" evidence="1">
    <location>
        <begin position="201"/>
        <end position="217"/>
    </location>
</feature>
<feature type="region of interest" description="Disordered" evidence="1">
    <location>
        <begin position="333"/>
        <end position="369"/>
    </location>
</feature>
<feature type="compositionally biased region" description="Low complexity" evidence="1">
    <location>
        <begin position="277"/>
        <end position="288"/>
    </location>
</feature>
<dbReference type="GeneID" id="25306181"/>
<dbReference type="EMBL" id="KN846972">
    <property type="protein sequence ID" value="KIW80076.1"/>
    <property type="molecule type" value="Genomic_DNA"/>
</dbReference>
<dbReference type="HOGENOM" id="CLU_034111_0_0_1"/>
<feature type="region of interest" description="Disordered" evidence="1">
    <location>
        <begin position="45"/>
        <end position="132"/>
    </location>
</feature>
<accession>A0A0D2DQM2</accession>
<dbReference type="STRING" id="1442368.A0A0D2DQM2"/>
<dbReference type="OrthoDB" id="4160292at2759"/>
<feature type="region of interest" description="Disordered" evidence="1">
    <location>
        <begin position="201"/>
        <end position="233"/>
    </location>
</feature>
<reference evidence="2 3" key="1">
    <citation type="submission" date="2015-01" db="EMBL/GenBank/DDBJ databases">
        <title>The Genome Sequence of Fonsecaea pedrosoi CBS 271.37.</title>
        <authorList>
            <consortium name="The Broad Institute Genomics Platform"/>
            <person name="Cuomo C."/>
            <person name="de Hoog S."/>
            <person name="Gorbushina A."/>
            <person name="Stielow B."/>
            <person name="Teixiera M."/>
            <person name="Abouelleil A."/>
            <person name="Chapman S.B."/>
            <person name="Priest M."/>
            <person name="Young S.K."/>
            <person name="Wortman J."/>
            <person name="Nusbaum C."/>
            <person name="Birren B."/>
        </authorList>
    </citation>
    <scope>NUCLEOTIDE SEQUENCE [LARGE SCALE GENOMIC DNA]</scope>
    <source>
        <strain evidence="2 3">CBS 271.37</strain>
    </source>
</reference>
<protein>
    <submittedName>
        <fullName evidence="2">Unplaced genomic scaffold supercont1.4, whole genome shotgun sequence</fullName>
    </submittedName>
</protein>
<feature type="region of interest" description="Disordered" evidence="1">
    <location>
        <begin position="277"/>
        <end position="312"/>
    </location>
</feature>
<dbReference type="VEuPathDB" id="FungiDB:Z517_06691"/>
<proteinExistence type="predicted"/>
<feature type="compositionally biased region" description="Polar residues" evidence="1">
    <location>
        <begin position="409"/>
        <end position="427"/>
    </location>
</feature>
<gene>
    <name evidence="2" type="ORF">Z517_06691</name>
</gene>
<feature type="region of interest" description="Disordered" evidence="1">
    <location>
        <begin position="382"/>
        <end position="449"/>
    </location>
</feature>
<organism evidence="2 3">
    <name type="scientific">Fonsecaea pedrosoi CBS 271.37</name>
    <dbReference type="NCBI Taxonomy" id="1442368"/>
    <lineage>
        <taxon>Eukaryota</taxon>
        <taxon>Fungi</taxon>
        <taxon>Dikarya</taxon>
        <taxon>Ascomycota</taxon>
        <taxon>Pezizomycotina</taxon>
        <taxon>Eurotiomycetes</taxon>
        <taxon>Chaetothyriomycetidae</taxon>
        <taxon>Chaetothyriales</taxon>
        <taxon>Herpotrichiellaceae</taxon>
        <taxon>Fonsecaea</taxon>
    </lineage>
</organism>
<name>A0A0D2DQM2_9EURO</name>
<dbReference type="RefSeq" id="XP_013283884.1">
    <property type="nucleotide sequence ID" value="XM_013428430.1"/>
</dbReference>
<feature type="compositionally biased region" description="Low complexity" evidence="1">
    <location>
        <begin position="391"/>
        <end position="408"/>
    </location>
</feature>
<feature type="compositionally biased region" description="Polar residues" evidence="1">
    <location>
        <begin position="218"/>
        <end position="233"/>
    </location>
</feature>
<feature type="compositionally biased region" description="Low complexity" evidence="1">
    <location>
        <begin position="72"/>
        <end position="90"/>
    </location>
</feature>
<feature type="compositionally biased region" description="Polar residues" evidence="1">
    <location>
        <begin position="297"/>
        <end position="312"/>
    </location>
</feature>
<dbReference type="AlphaFoldDB" id="A0A0D2DQM2"/>
<feature type="region of interest" description="Disordered" evidence="1">
    <location>
        <begin position="145"/>
        <end position="174"/>
    </location>
</feature>
<feature type="compositionally biased region" description="Basic and acidic residues" evidence="1">
    <location>
        <begin position="109"/>
        <end position="119"/>
    </location>
</feature>
<feature type="compositionally biased region" description="Polar residues" evidence="1">
    <location>
        <begin position="123"/>
        <end position="132"/>
    </location>
</feature>
<sequence>MTRRKGWPSPRLSAVSRIPVSFEIPASLQQFSTISRSLAATMASGTGPYDHPLSNSTSISQASSNPTPVTTQSQHRPSSQSSSQSISSHSTAPRVGQYATTKANPLKRSFSEVQRESRAVHQPTFSRTALQNAEQTDAHLRADAKSTTVVAEPSSHSPQTPHTNIPTTTQSEEPPLKAGEALVLATHPNTIAQLIARKRAENEMSGHRERWARRQQEYRMSQSPATQSGSELNHQVARNEVTKAPPKSRSNPPLGRSVSAIPIVKPVTSIVFDAQTSVAESPSTTATEESTKPAEYNSETRQSNDNDSFFESPFSSPIVEFLEKATDNAGLKEPLRQQAEVSNTTVTTATTAPKSHLDRGGGSTNSTSTTAKFQEAPAIPPLFSDKLLPNQSQPQSLHTSSSQSPSMSVHEQAQTESLTSVQGQLPQHQPRGGPPQLAPRQLPAPRNIPYYPQNVGMPAFYRVEMNQSWPGGGNDFISTPVSTVSSNPGYDQHVLPPSLSYNPYGVGSMAPYLVGPDLPPPPGPLRTYGSMMATEVAGQSREQLIDAGHITAADMVAGINTRFKIATKDDFTVPKR</sequence>
<evidence type="ECO:0000256" key="1">
    <source>
        <dbReference type="SAM" id="MobiDB-lite"/>
    </source>
</evidence>
<dbReference type="Proteomes" id="UP000053029">
    <property type="component" value="Unassembled WGS sequence"/>
</dbReference>
<feature type="compositionally biased region" description="Low complexity" evidence="1">
    <location>
        <begin position="54"/>
        <end position="64"/>
    </location>
</feature>
<evidence type="ECO:0000313" key="3">
    <source>
        <dbReference type="Proteomes" id="UP000053029"/>
    </source>
</evidence>
<evidence type="ECO:0000313" key="2">
    <source>
        <dbReference type="EMBL" id="KIW80076.1"/>
    </source>
</evidence>
<keyword evidence="3" id="KW-1185">Reference proteome</keyword>